<dbReference type="SUPFAM" id="SSF46626">
    <property type="entry name" value="Cytochrome c"/>
    <property type="match status" value="1"/>
</dbReference>
<comment type="function">
    <text evidence="1">Electron carrier protein. The oxidized form of the cytochrome c heme group can accept an electron from the heme group of the cytochrome c1 subunit of cytochrome reductase. Cytochrome c then transfers this electron to the cytochrome oxidase complex, the final protein carrier in the mitochondrial electron-transport chain.</text>
</comment>
<comment type="similarity">
    <text evidence="2">Belongs to the cytochrome c family.</text>
</comment>
<accession>A0A7R8ZPF6</accession>
<gene>
    <name evidence="6" type="ORF">CTOB1V02_LOCUS9333</name>
</gene>
<dbReference type="Gene3D" id="1.10.760.10">
    <property type="entry name" value="Cytochrome c-like domain"/>
    <property type="match status" value="1"/>
</dbReference>
<keyword evidence="3" id="KW-0349">Heme</keyword>
<dbReference type="OrthoDB" id="449280at2759"/>
<proteinExistence type="inferred from homology"/>
<evidence type="ECO:0000256" key="5">
    <source>
        <dbReference type="ARBA" id="ARBA00023004"/>
    </source>
</evidence>
<evidence type="ECO:0000256" key="3">
    <source>
        <dbReference type="ARBA" id="ARBA00022617"/>
    </source>
</evidence>
<evidence type="ECO:0000313" key="6">
    <source>
        <dbReference type="EMBL" id="CAD7231486.1"/>
    </source>
</evidence>
<evidence type="ECO:0000256" key="2">
    <source>
        <dbReference type="ARBA" id="ARBA00006488"/>
    </source>
</evidence>
<evidence type="ECO:0000256" key="1">
    <source>
        <dbReference type="ARBA" id="ARBA00002555"/>
    </source>
</evidence>
<name>A0A7R8ZPF6_9CRUS</name>
<keyword evidence="5" id="KW-0408">Iron</keyword>
<dbReference type="InterPro" id="IPR036909">
    <property type="entry name" value="Cyt_c-like_dom_sf"/>
</dbReference>
<dbReference type="GO" id="GO:0009055">
    <property type="term" value="F:electron transfer activity"/>
    <property type="evidence" value="ECO:0007669"/>
    <property type="project" value="InterPro"/>
</dbReference>
<dbReference type="Pfam" id="PF00034">
    <property type="entry name" value="Cytochrom_C"/>
    <property type="match status" value="1"/>
</dbReference>
<protein>
    <submittedName>
        <fullName evidence="6">Uncharacterized protein</fullName>
    </submittedName>
</protein>
<sequence>MGGMKFSKIIAAFVIAGAVAILSGIIATKASAPRVLEEDAYPIEALEPASGESVAEATVEATTEVVEQAGEKATEAVEEVVEAAPVKKADGAEPILAMLADADIARGQKVAKACAACHTFDQGGKNGVGPNLWNVVGRKKQSIDGFKYSGFPAVARVVNSAFVMPV</sequence>
<dbReference type="EMBL" id="OB663566">
    <property type="protein sequence ID" value="CAD7231486.1"/>
    <property type="molecule type" value="Genomic_DNA"/>
</dbReference>
<dbReference type="PROSITE" id="PS51007">
    <property type="entry name" value="CYTC"/>
    <property type="match status" value="1"/>
</dbReference>
<keyword evidence="4" id="KW-0479">Metal-binding</keyword>
<dbReference type="AlphaFoldDB" id="A0A7R8ZPF6"/>
<organism evidence="6">
    <name type="scientific">Cyprideis torosa</name>
    <dbReference type="NCBI Taxonomy" id="163714"/>
    <lineage>
        <taxon>Eukaryota</taxon>
        <taxon>Metazoa</taxon>
        <taxon>Ecdysozoa</taxon>
        <taxon>Arthropoda</taxon>
        <taxon>Crustacea</taxon>
        <taxon>Oligostraca</taxon>
        <taxon>Ostracoda</taxon>
        <taxon>Podocopa</taxon>
        <taxon>Podocopida</taxon>
        <taxon>Cytherocopina</taxon>
        <taxon>Cytheroidea</taxon>
        <taxon>Cytherideidae</taxon>
        <taxon>Cyprideis</taxon>
    </lineage>
</organism>
<dbReference type="GO" id="GO:0020037">
    <property type="term" value="F:heme binding"/>
    <property type="evidence" value="ECO:0007669"/>
    <property type="project" value="InterPro"/>
</dbReference>
<reference evidence="6" key="1">
    <citation type="submission" date="2020-11" db="EMBL/GenBank/DDBJ databases">
        <authorList>
            <person name="Tran Van P."/>
        </authorList>
    </citation>
    <scope>NUCLEOTIDE SEQUENCE</scope>
</reference>
<dbReference type="GO" id="GO:0046872">
    <property type="term" value="F:metal ion binding"/>
    <property type="evidence" value="ECO:0007669"/>
    <property type="project" value="UniProtKB-KW"/>
</dbReference>
<evidence type="ECO:0000256" key="4">
    <source>
        <dbReference type="ARBA" id="ARBA00022723"/>
    </source>
</evidence>
<dbReference type="InterPro" id="IPR009056">
    <property type="entry name" value="Cyt_c-like_dom"/>
</dbReference>